<dbReference type="AlphaFoldDB" id="A0AAV9IWP8"/>
<dbReference type="GO" id="GO:0005634">
    <property type="term" value="C:nucleus"/>
    <property type="evidence" value="ECO:0007669"/>
    <property type="project" value="TreeGrafter"/>
</dbReference>
<dbReference type="InterPro" id="IPR051101">
    <property type="entry name" value="ZC3H12/N4BP1_RNase_Reg"/>
</dbReference>
<comment type="caution">
    <text evidence="3">The sequence shown here is derived from an EMBL/GenBank/DDBJ whole genome shotgun (WGS) entry which is preliminary data.</text>
</comment>
<accession>A0AAV9IWP8</accession>
<dbReference type="PANTHER" id="PTHR12876">
    <property type="entry name" value="N4BP1-RELATED"/>
    <property type="match status" value="1"/>
</dbReference>
<gene>
    <name evidence="3" type="ORF">CDCA_CDCA08G2545</name>
</gene>
<dbReference type="Pfam" id="PF11977">
    <property type="entry name" value="RNase_Zc3h12a"/>
    <property type="match status" value="1"/>
</dbReference>
<feature type="domain" description="RNase NYN" evidence="2">
    <location>
        <begin position="163"/>
        <end position="288"/>
    </location>
</feature>
<dbReference type="GO" id="GO:0003729">
    <property type="term" value="F:mRNA binding"/>
    <property type="evidence" value="ECO:0007669"/>
    <property type="project" value="TreeGrafter"/>
</dbReference>
<evidence type="ECO:0000313" key="4">
    <source>
        <dbReference type="Proteomes" id="UP001301350"/>
    </source>
</evidence>
<organism evidence="3 4">
    <name type="scientific">Cyanidium caldarium</name>
    <name type="common">Red alga</name>
    <dbReference type="NCBI Taxonomy" id="2771"/>
    <lineage>
        <taxon>Eukaryota</taxon>
        <taxon>Rhodophyta</taxon>
        <taxon>Bangiophyceae</taxon>
        <taxon>Cyanidiales</taxon>
        <taxon>Cyanidiaceae</taxon>
        <taxon>Cyanidium</taxon>
    </lineage>
</organism>
<dbReference type="EMBL" id="JANCYW010000008">
    <property type="protein sequence ID" value="KAK4536520.1"/>
    <property type="molecule type" value="Genomic_DNA"/>
</dbReference>
<proteinExistence type="predicted"/>
<feature type="region of interest" description="Disordered" evidence="1">
    <location>
        <begin position="110"/>
        <end position="140"/>
    </location>
</feature>
<dbReference type="PANTHER" id="PTHR12876:SF35">
    <property type="entry name" value="LD08718P-RELATED"/>
    <property type="match status" value="1"/>
</dbReference>
<protein>
    <recommendedName>
        <fullName evidence="2">RNase NYN domain-containing protein</fullName>
    </recommendedName>
</protein>
<feature type="compositionally biased region" description="Basic and acidic residues" evidence="1">
    <location>
        <begin position="131"/>
        <end position="140"/>
    </location>
</feature>
<dbReference type="GO" id="GO:0004521">
    <property type="term" value="F:RNA endonuclease activity"/>
    <property type="evidence" value="ECO:0007669"/>
    <property type="project" value="TreeGrafter"/>
</dbReference>
<name>A0AAV9IWP8_CYACA</name>
<reference evidence="3 4" key="1">
    <citation type="submission" date="2022-07" db="EMBL/GenBank/DDBJ databases">
        <title>Genome-wide signatures of adaptation to extreme environments.</title>
        <authorList>
            <person name="Cho C.H."/>
            <person name="Yoon H.S."/>
        </authorList>
    </citation>
    <scope>NUCLEOTIDE SEQUENCE [LARGE SCALE GENOMIC DNA]</scope>
    <source>
        <strain evidence="3 4">DBV 063 E5</strain>
    </source>
</reference>
<evidence type="ECO:0000313" key="3">
    <source>
        <dbReference type="EMBL" id="KAK4536520.1"/>
    </source>
</evidence>
<keyword evidence="4" id="KW-1185">Reference proteome</keyword>
<dbReference type="Proteomes" id="UP001301350">
    <property type="component" value="Unassembled WGS sequence"/>
</dbReference>
<dbReference type="Gene3D" id="3.40.50.11980">
    <property type="match status" value="1"/>
</dbReference>
<evidence type="ECO:0000256" key="1">
    <source>
        <dbReference type="SAM" id="MobiDB-lite"/>
    </source>
</evidence>
<dbReference type="InterPro" id="IPR021869">
    <property type="entry name" value="RNase_Zc3h12_NYN"/>
</dbReference>
<sequence>MVPVDGSRLREQLQQFIDGHLQTALGEEVWRDFAPPLGSRLSELLRFVRRRWFAVFSETRLADVGYDAVCELERRCRRAERGDPAVDEARQQMLLGQLIRVLNAPERPRNGVRAAAQRQDDLPPPPTADAPRNDIVDGSPADERMQVESGVDSVHTHSAKPLAVVDGENVGWQYGQGVRFQPRGIQLCAEHLRQRGYHVVVFLPHYRRRHAALPSLADGMYVFTPPGDYDDTFALAYALRHRGILVTNDQLRDHLDQFYEHEEAARERMRVWLGRHRCSFTFAGEEFIPHPSFFV</sequence>
<dbReference type="GO" id="GO:0036464">
    <property type="term" value="C:cytoplasmic ribonucleoprotein granule"/>
    <property type="evidence" value="ECO:0007669"/>
    <property type="project" value="TreeGrafter"/>
</dbReference>
<evidence type="ECO:0000259" key="2">
    <source>
        <dbReference type="Pfam" id="PF11977"/>
    </source>
</evidence>